<sequence>MIRRISPSASWAATATSPALPARSLPAAPRSFFILAALSATVRAPDVSDIPRSFSIVSAVSAMAALTAEAAEAVSFLIFSEVSEPILLAGGSRGGIGFVLSSRMRPESGRAGALTKARPFPTGVCFNNVRLRVGFRRIRNGCKEPERRWRIGGGSISPRSSRCGTHATEGLP</sequence>
<dbReference type="EMBL" id="FMJD01000007">
    <property type="protein sequence ID" value="SCM75790.1"/>
    <property type="molecule type" value="Genomic_DNA"/>
</dbReference>
<organism evidence="2">
    <name type="scientific">uncultured Pleomorphomonas sp</name>
    <dbReference type="NCBI Taxonomy" id="442121"/>
    <lineage>
        <taxon>Bacteria</taxon>
        <taxon>Pseudomonadati</taxon>
        <taxon>Pseudomonadota</taxon>
        <taxon>Alphaproteobacteria</taxon>
        <taxon>Hyphomicrobiales</taxon>
        <taxon>Pleomorphomonadaceae</taxon>
        <taxon>Pleomorphomonas</taxon>
        <taxon>environmental samples</taxon>
    </lineage>
</organism>
<feature type="region of interest" description="Disordered" evidence="1">
    <location>
        <begin position="151"/>
        <end position="172"/>
    </location>
</feature>
<accession>A0A212LE64</accession>
<proteinExistence type="predicted"/>
<evidence type="ECO:0000313" key="2">
    <source>
        <dbReference type="EMBL" id="SCM75790.1"/>
    </source>
</evidence>
<protein>
    <submittedName>
        <fullName evidence="2">Uncharacterized protein</fullName>
    </submittedName>
</protein>
<dbReference type="AlphaFoldDB" id="A0A212LE64"/>
<name>A0A212LE64_9HYPH</name>
<gene>
    <name evidence="2" type="ORF">KL86PLE_30237</name>
</gene>
<reference evidence="2" key="1">
    <citation type="submission" date="2016-08" db="EMBL/GenBank/DDBJ databases">
        <authorList>
            <person name="Seilhamer J.J."/>
        </authorList>
    </citation>
    <scope>NUCLEOTIDE SEQUENCE</scope>
    <source>
        <strain evidence="2">86</strain>
    </source>
</reference>
<evidence type="ECO:0000256" key="1">
    <source>
        <dbReference type="SAM" id="MobiDB-lite"/>
    </source>
</evidence>